<protein>
    <submittedName>
        <fullName evidence="2">Uncharacterized protein</fullName>
    </submittedName>
</protein>
<keyword evidence="1" id="KW-0732">Signal</keyword>
<keyword evidence="3" id="KW-1185">Reference proteome</keyword>
<feature type="chain" id="PRO_5040493836" evidence="1">
    <location>
        <begin position="21"/>
        <end position="269"/>
    </location>
</feature>
<sequence length="269" mass="27931">MRFSNTLAALCSAAAVTALALPQQMTVVVPVFTVINYQGGGGILQSLGLADLDNEINKLNTSLTNFNAASLQSQTGGVVGNAVGGVKGLLSSLGLGNTANVAATNSLNNVLAQVLNPILNGLSTTGGIQNAYANVFNQLNNFNANGLALNPEQLQLVNAYLAQYQVRLQQLIALIQARQADFAALQSGSFPQTTQAAITSLLGGANAPTSLDRVRAFLSQLNVNNDQLLGGSTSLLSRIAPTLQQAVASVNNAIQNLIRVTIQVYMVPV</sequence>
<dbReference type="GeneID" id="62158012"/>
<dbReference type="Proteomes" id="UP000781932">
    <property type="component" value="Unassembled WGS sequence"/>
</dbReference>
<dbReference type="RefSeq" id="XP_038749726.1">
    <property type="nucleotide sequence ID" value="XM_038884938.1"/>
</dbReference>
<reference evidence="2" key="2">
    <citation type="submission" date="2020-11" db="EMBL/GenBank/DDBJ databases">
        <title>Whole genome sequencing of Colletotrichum sp.</title>
        <authorList>
            <person name="Li H."/>
        </authorList>
    </citation>
    <scope>NUCLEOTIDE SEQUENCE</scope>
    <source>
        <strain evidence="2">CkLH20</strain>
    </source>
</reference>
<name>A0A9P6ICT2_9PEZI</name>
<proteinExistence type="predicted"/>
<reference evidence="2" key="1">
    <citation type="submission" date="2020-03" db="EMBL/GenBank/DDBJ databases">
        <authorList>
            <person name="He L."/>
        </authorList>
    </citation>
    <scope>NUCLEOTIDE SEQUENCE</scope>
    <source>
        <strain evidence="2">CkLH20</strain>
    </source>
</reference>
<comment type="caution">
    <text evidence="2">The sequence shown here is derived from an EMBL/GenBank/DDBJ whole genome shotgun (WGS) entry which is preliminary data.</text>
</comment>
<feature type="signal peptide" evidence="1">
    <location>
        <begin position="1"/>
        <end position="20"/>
    </location>
</feature>
<gene>
    <name evidence="2" type="ORF">CkaCkLH20_02219</name>
</gene>
<evidence type="ECO:0000313" key="2">
    <source>
        <dbReference type="EMBL" id="KAF9880265.1"/>
    </source>
</evidence>
<evidence type="ECO:0000256" key="1">
    <source>
        <dbReference type="SAM" id="SignalP"/>
    </source>
</evidence>
<organism evidence="2 3">
    <name type="scientific">Colletotrichum karsti</name>
    <dbReference type="NCBI Taxonomy" id="1095194"/>
    <lineage>
        <taxon>Eukaryota</taxon>
        <taxon>Fungi</taxon>
        <taxon>Dikarya</taxon>
        <taxon>Ascomycota</taxon>
        <taxon>Pezizomycotina</taxon>
        <taxon>Sordariomycetes</taxon>
        <taxon>Hypocreomycetidae</taxon>
        <taxon>Glomerellales</taxon>
        <taxon>Glomerellaceae</taxon>
        <taxon>Colletotrichum</taxon>
        <taxon>Colletotrichum boninense species complex</taxon>
    </lineage>
</organism>
<evidence type="ECO:0000313" key="3">
    <source>
        <dbReference type="Proteomes" id="UP000781932"/>
    </source>
</evidence>
<dbReference type="OrthoDB" id="4843921at2759"/>
<dbReference type="AlphaFoldDB" id="A0A9P6ICT2"/>
<accession>A0A9P6ICT2</accession>
<dbReference type="EMBL" id="JAATWM020000005">
    <property type="protein sequence ID" value="KAF9880265.1"/>
    <property type="molecule type" value="Genomic_DNA"/>
</dbReference>